<evidence type="ECO:0000256" key="2">
    <source>
        <dbReference type="ARBA" id="ARBA00000711"/>
    </source>
</evidence>
<dbReference type="CDD" id="cd00544">
    <property type="entry name" value="CobU"/>
    <property type="match status" value="1"/>
</dbReference>
<dbReference type="Gene3D" id="3.40.50.300">
    <property type="entry name" value="P-loop containing nucleotide triphosphate hydrolases"/>
    <property type="match status" value="1"/>
</dbReference>
<evidence type="ECO:0000313" key="20">
    <source>
        <dbReference type="EMBL" id="SKB54289.1"/>
    </source>
</evidence>
<comment type="catalytic activity">
    <reaction evidence="2">
        <text>adenosylcob(III)inamide phosphate + GTP + H(+) = adenosylcob(III)inamide-GDP + diphosphate</text>
        <dbReference type="Rhea" id="RHEA:22712"/>
        <dbReference type="ChEBI" id="CHEBI:15378"/>
        <dbReference type="ChEBI" id="CHEBI:33019"/>
        <dbReference type="ChEBI" id="CHEBI:37565"/>
        <dbReference type="ChEBI" id="CHEBI:58502"/>
        <dbReference type="ChEBI" id="CHEBI:60487"/>
        <dbReference type="EC" id="2.7.7.62"/>
    </reaction>
</comment>
<dbReference type="EC" id="2.7.7.62" evidence="9"/>
<evidence type="ECO:0000256" key="19">
    <source>
        <dbReference type="PIRSR" id="PIRSR006135-2"/>
    </source>
</evidence>
<comment type="pathway">
    <text evidence="6">Cofactor biosynthesis; adenosylcobalamin biosynthesis; adenosylcobalamin from cob(II)yrinate a,c-diamide: step 5/7.</text>
</comment>
<feature type="binding site" evidence="19">
    <location>
        <begin position="34"/>
        <end position="36"/>
    </location>
    <ligand>
        <name>GTP</name>
        <dbReference type="ChEBI" id="CHEBI:37565"/>
    </ligand>
</feature>
<dbReference type="Proteomes" id="UP000243406">
    <property type="component" value="Unassembled WGS sequence"/>
</dbReference>
<comment type="catalytic activity">
    <reaction evidence="3">
        <text>adenosylcob(III)inamide + GTP = adenosylcob(III)inamide phosphate + GDP + H(+)</text>
        <dbReference type="Rhea" id="RHEA:15765"/>
        <dbReference type="ChEBI" id="CHEBI:2480"/>
        <dbReference type="ChEBI" id="CHEBI:15378"/>
        <dbReference type="ChEBI" id="CHEBI:37565"/>
        <dbReference type="ChEBI" id="CHEBI:58189"/>
        <dbReference type="ChEBI" id="CHEBI:58502"/>
        <dbReference type="EC" id="2.7.1.156"/>
    </reaction>
</comment>
<keyword evidence="11 20" id="KW-0808">Transferase</keyword>
<dbReference type="EC" id="2.7.1.156" evidence="8"/>
<keyword evidence="12 19" id="KW-0547">Nucleotide-binding</keyword>
<dbReference type="PANTHER" id="PTHR34848:SF1">
    <property type="entry name" value="BIFUNCTIONAL ADENOSYLCOBALAMIN BIOSYNTHESIS PROTEIN COBU"/>
    <property type="match status" value="1"/>
</dbReference>
<evidence type="ECO:0000256" key="7">
    <source>
        <dbReference type="ARBA" id="ARBA00007490"/>
    </source>
</evidence>
<dbReference type="AlphaFoldDB" id="A0A1T5C4M4"/>
<feature type="binding site" evidence="19">
    <location>
        <begin position="9"/>
        <end position="16"/>
    </location>
    <ligand>
        <name>GTP</name>
        <dbReference type="ChEBI" id="CHEBI:37565"/>
    </ligand>
</feature>
<evidence type="ECO:0000256" key="3">
    <source>
        <dbReference type="ARBA" id="ARBA00001522"/>
    </source>
</evidence>
<gene>
    <name evidence="20" type="ORF">SAMN02745120_1998</name>
</gene>
<feature type="binding site" evidence="19">
    <location>
        <position position="84"/>
    </location>
    <ligand>
        <name>GTP</name>
        <dbReference type="ChEBI" id="CHEBI:37565"/>
    </ligand>
</feature>
<dbReference type="InterPro" id="IPR027417">
    <property type="entry name" value="P-loop_NTPase"/>
</dbReference>
<evidence type="ECO:0000256" key="13">
    <source>
        <dbReference type="ARBA" id="ARBA00022777"/>
    </source>
</evidence>
<dbReference type="GO" id="GO:0008820">
    <property type="term" value="F:cobinamide phosphate guanylyltransferase activity"/>
    <property type="evidence" value="ECO:0007669"/>
    <property type="project" value="UniProtKB-EC"/>
</dbReference>
<keyword evidence="14" id="KW-0067">ATP-binding</keyword>
<comment type="function">
    <text evidence="4">Catalyzes ATP-dependent phosphorylation of adenosylcobinamide and addition of GMP to adenosylcobinamide phosphate.</text>
</comment>
<dbReference type="SUPFAM" id="SSF52540">
    <property type="entry name" value="P-loop containing nucleoside triphosphate hydrolases"/>
    <property type="match status" value="1"/>
</dbReference>
<evidence type="ECO:0000256" key="6">
    <source>
        <dbReference type="ARBA" id="ARBA00005159"/>
    </source>
</evidence>
<dbReference type="InterPro" id="IPR003203">
    <property type="entry name" value="CobU/CobP"/>
</dbReference>
<evidence type="ECO:0000256" key="9">
    <source>
        <dbReference type="ARBA" id="ARBA00012523"/>
    </source>
</evidence>
<dbReference type="GO" id="GO:0005525">
    <property type="term" value="F:GTP binding"/>
    <property type="evidence" value="ECO:0007669"/>
    <property type="project" value="UniProtKB-KW"/>
</dbReference>
<organism evidence="20 21">
    <name type="scientific">Acetoanaerobium noterae</name>
    <dbReference type="NCBI Taxonomy" id="745369"/>
    <lineage>
        <taxon>Bacteria</taxon>
        <taxon>Bacillati</taxon>
        <taxon>Bacillota</taxon>
        <taxon>Clostridia</taxon>
        <taxon>Peptostreptococcales</taxon>
        <taxon>Filifactoraceae</taxon>
        <taxon>Acetoanaerobium</taxon>
    </lineage>
</organism>
<accession>A0A1T5C4M4</accession>
<comment type="similarity">
    <text evidence="7">Belongs to the CobU/CobP family.</text>
</comment>
<dbReference type="PIRSF" id="PIRSF006135">
    <property type="entry name" value="CobU"/>
    <property type="match status" value="1"/>
</dbReference>
<dbReference type="OrthoDB" id="9799422at2"/>
<feature type="binding site" evidence="19">
    <location>
        <begin position="51"/>
        <end position="54"/>
    </location>
    <ligand>
        <name>GTP</name>
        <dbReference type="ChEBI" id="CHEBI:37565"/>
    </ligand>
</feature>
<dbReference type="Pfam" id="PF02283">
    <property type="entry name" value="CobU"/>
    <property type="match status" value="1"/>
</dbReference>
<feature type="binding site" evidence="19">
    <location>
        <position position="62"/>
    </location>
    <ligand>
        <name>GTP</name>
        <dbReference type="ChEBI" id="CHEBI:37565"/>
    </ligand>
</feature>
<keyword evidence="10" id="KW-0169">Cobalamin biosynthesis</keyword>
<proteinExistence type="inferred from homology"/>
<evidence type="ECO:0000256" key="11">
    <source>
        <dbReference type="ARBA" id="ARBA00022679"/>
    </source>
</evidence>
<keyword evidence="13 20" id="KW-0418">Kinase</keyword>
<feature type="active site" description="GMP-histidine intermediate" evidence="18">
    <location>
        <position position="50"/>
    </location>
</feature>
<evidence type="ECO:0000256" key="1">
    <source>
        <dbReference type="ARBA" id="ARBA00000312"/>
    </source>
</evidence>
<dbReference type="GO" id="GO:0005524">
    <property type="term" value="F:ATP binding"/>
    <property type="evidence" value="ECO:0007669"/>
    <property type="project" value="UniProtKB-KW"/>
</dbReference>
<dbReference type="GO" id="GO:0043752">
    <property type="term" value="F:adenosylcobinamide kinase activity"/>
    <property type="evidence" value="ECO:0007669"/>
    <property type="project" value="UniProtKB-EC"/>
</dbReference>
<evidence type="ECO:0000256" key="12">
    <source>
        <dbReference type="ARBA" id="ARBA00022741"/>
    </source>
</evidence>
<keyword evidence="15 19" id="KW-0342">GTP-binding</keyword>
<evidence type="ECO:0000256" key="10">
    <source>
        <dbReference type="ARBA" id="ARBA00022573"/>
    </source>
</evidence>
<dbReference type="NCBIfam" id="NF004469">
    <property type="entry name" value="PRK05800.1"/>
    <property type="match status" value="1"/>
</dbReference>
<evidence type="ECO:0000256" key="4">
    <source>
        <dbReference type="ARBA" id="ARBA00003889"/>
    </source>
</evidence>
<evidence type="ECO:0000256" key="8">
    <source>
        <dbReference type="ARBA" id="ARBA00012016"/>
    </source>
</evidence>
<name>A0A1T5C4M4_9FIRM</name>
<comment type="catalytic activity">
    <reaction evidence="1">
        <text>adenosylcob(III)inamide + ATP = adenosylcob(III)inamide phosphate + ADP + H(+)</text>
        <dbReference type="Rhea" id="RHEA:15769"/>
        <dbReference type="ChEBI" id="CHEBI:2480"/>
        <dbReference type="ChEBI" id="CHEBI:15378"/>
        <dbReference type="ChEBI" id="CHEBI:30616"/>
        <dbReference type="ChEBI" id="CHEBI:58502"/>
        <dbReference type="ChEBI" id="CHEBI:456216"/>
        <dbReference type="EC" id="2.7.1.156"/>
    </reaction>
</comment>
<dbReference type="UniPathway" id="UPA00148">
    <property type="reaction ID" value="UER00236"/>
</dbReference>
<evidence type="ECO:0000256" key="15">
    <source>
        <dbReference type="ARBA" id="ARBA00023134"/>
    </source>
</evidence>
<protein>
    <recommendedName>
        <fullName evidence="16">Adenosylcobinamide kinase</fullName>
        <ecNumber evidence="8">2.7.1.156</ecNumber>
        <ecNumber evidence="9">2.7.7.62</ecNumber>
    </recommendedName>
    <alternativeName>
        <fullName evidence="17">Adenosylcobinamide-phosphate guanylyltransferase</fullName>
    </alternativeName>
</protein>
<evidence type="ECO:0000256" key="16">
    <source>
        <dbReference type="ARBA" id="ARBA00029570"/>
    </source>
</evidence>
<dbReference type="EMBL" id="FUYN01000004">
    <property type="protein sequence ID" value="SKB54289.1"/>
    <property type="molecule type" value="Genomic_DNA"/>
</dbReference>
<evidence type="ECO:0000313" key="21">
    <source>
        <dbReference type="Proteomes" id="UP000243406"/>
    </source>
</evidence>
<sequence length="186" mass="20916">MHKVILVTGGARSGKSYFAEQLCKNIGEKVSYLATSEAFDDEMKARVAKHKEQRPSSWKTYEAFENLKDLVPDMSSSSDTVILDCLTVMANNLIFHSDVDVENATQAEIDSLEKRIQEELVSFILALKYNKLNLVMVTNELGMGIVPENKLSRIYRDIIGRINQVAARYSDEVYFVVSGISQKIKG</sequence>
<dbReference type="RefSeq" id="WP_013361316.1">
    <property type="nucleotide sequence ID" value="NZ_DAMBHZ010000012.1"/>
</dbReference>
<reference evidence="21" key="1">
    <citation type="submission" date="2017-02" db="EMBL/GenBank/DDBJ databases">
        <authorList>
            <person name="Varghese N."/>
            <person name="Submissions S."/>
        </authorList>
    </citation>
    <scope>NUCLEOTIDE SEQUENCE [LARGE SCALE GENOMIC DNA]</scope>
    <source>
        <strain evidence="21">ATCC 35199</strain>
    </source>
</reference>
<keyword evidence="20" id="KW-0548">Nucleotidyltransferase</keyword>
<evidence type="ECO:0000256" key="17">
    <source>
        <dbReference type="ARBA" id="ARBA00030571"/>
    </source>
</evidence>
<dbReference type="GO" id="GO:0009236">
    <property type="term" value="P:cobalamin biosynthetic process"/>
    <property type="evidence" value="ECO:0007669"/>
    <property type="project" value="UniProtKB-UniPathway"/>
</dbReference>
<keyword evidence="21" id="KW-1185">Reference proteome</keyword>
<evidence type="ECO:0000256" key="5">
    <source>
        <dbReference type="ARBA" id="ARBA00004692"/>
    </source>
</evidence>
<evidence type="ECO:0000256" key="14">
    <source>
        <dbReference type="ARBA" id="ARBA00022840"/>
    </source>
</evidence>
<comment type="pathway">
    <text evidence="5">Cofactor biosynthesis; adenosylcobalamin biosynthesis; adenosylcobalamin from cob(II)yrinate a,c-diamide: step 6/7.</text>
</comment>
<dbReference type="PANTHER" id="PTHR34848">
    <property type="match status" value="1"/>
</dbReference>
<evidence type="ECO:0000256" key="18">
    <source>
        <dbReference type="PIRSR" id="PIRSR006135-1"/>
    </source>
</evidence>